<dbReference type="Gene3D" id="3.90.1200.10">
    <property type="match status" value="1"/>
</dbReference>
<dbReference type="GeneID" id="95552663"/>
<dbReference type="AlphaFoldDB" id="A0A1X7CU52"/>
<gene>
    <name evidence="1" type="ORF">SAMN06295900_10213</name>
</gene>
<reference evidence="2" key="1">
    <citation type="submission" date="2017-04" db="EMBL/GenBank/DDBJ databases">
        <authorList>
            <person name="Varghese N."/>
            <person name="Submissions S."/>
        </authorList>
    </citation>
    <scope>NUCLEOTIDE SEQUENCE [LARGE SCALE GENOMIC DNA]</scope>
    <source>
        <strain evidence="2">Ballard 720</strain>
    </source>
</reference>
<dbReference type="InterPro" id="IPR052732">
    <property type="entry name" value="Cell-binding_unc_protein"/>
</dbReference>
<protein>
    <recommendedName>
        <fullName evidence="3">Aminoglycoside phosphotransferase domain-containing protein</fullName>
    </recommendedName>
</protein>
<dbReference type="STRING" id="28094.SAMN06295900_10213"/>
<accession>A0A1X7CU52</accession>
<dbReference type="Pfam" id="PF13671">
    <property type="entry name" value="AAA_33"/>
    <property type="match status" value="1"/>
</dbReference>
<name>A0A1X7CU52_TRICW</name>
<dbReference type="InterPro" id="IPR027417">
    <property type="entry name" value="P-loop_NTPase"/>
</dbReference>
<dbReference type="PANTHER" id="PTHR43883">
    <property type="entry name" value="SLR0207 PROTEIN"/>
    <property type="match status" value="1"/>
</dbReference>
<evidence type="ECO:0000313" key="2">
    <source>
        <dbReference type="Proteomes" id="UP000192911"/>
    </source>
</evidence>
<dbReference type="Proteomes" id="UP000192911">
    <property type="component" value="Unassembled WGS sequence"/>
</dbReference>
<dbReference type="SUPFAM" id="SSF56112">
    <property type="entry name" value="Protein kinase-like (PK-like)"/>
    <property type="match status" value="1"/>
</dbReference>
<proteinExistence type="predicted"/>
<evidence type="ECO:0000313" key="1">
    <source>
        <dbReference type="EMBL" id="SMF03211.1"/>
    </source>
</evidence>
<sequence>MRRAASYPHPAGAVKRIETHISVVYLAGRYAYKIAKPVNLGFVDFTTARERCRCAFAALRLNRRLAPAIYLDVVPIRRIGRTFTMRRARGASIVDHALKMRRFDERDVFSNLLASGRLLASDVEHAATSIASFHRRASRHVPAHSLGSAQRVVTDIETVLHSLVREAPTLVDHDLRHWCREETARLRPHFAQRRAAGFVRECHGDLHLENIVRLPGGVAAFDCIEFDEGLRWTDVTADIAFTVMDFLAYGHGEFATRFLNRWLGATGDFDGLAALRFYIVYRALVRALVARLKARDDTATGTRYLTLVRNVIAAPRPFLVLCHGYSGSGKSVAAQALAPLAGAIRISSDMERKREKGTLADVESTRLPAAAYTHQSIDSNYVRLSEIASRLLAAGLPVIVDASFLAREHRAHFISLAQRARVALLIADFNADTNVMASRLARRASDRSESSDAGAAVLMQQMAQADVLTHEERSLTIPFDTDVAREALEHRDYWSPLLDRLPHGSWLSGTPHRAQ</sequence>
<keyword evidence="2" id="KW-1185">Reference proteome</keyword>
<dbReference type="PANTHER" id="PTHR43883:SF1">
    <property type="entry name" value="GLUCONOKINASE"/>
    <property type="match status" value="1"/>
</dbReference>
<organism evidence="1 2">
    <name type="scientific">Trinickia caryophylli</name>
    <name type="common">Paraburkholderia caryophylli</name>
    <dbReference type="NCBI Taxonomy" id="28094"/>
    <lineage>
        <taxon>Bacteria</taxon>
        <taxon>Pseudomonadati</taxon>
        <taxon>Pseudomonadota</taxon>
        <taxon>Betaproteobacteria</taxon>
        <taxon>Burkholderiales</taxon>
        <taxon>Burkholderiaceae</taxon>
        <taxon>Trinickia</taxon>
    </lineage>
</organism>
<dbReference type="Gene3D" id="3.40.50.300">
    <property type="entry name" value="P-loop containing nucleotide triphosphate hydrolases"/>
    <property type="match status" value="1"/>
</dbReference>
<dbReference type="EMBL" id="FXAH01000002">
    <property type="protein sequence ID" value="SMF03211.1"/>
    <property type="molecule type" value="Genomic_DNA"/>
</dbReference>
<dbReference type="InterPro" id="IPR011009">
    <property type="entry name" value="Kinase-like_dom_sf"/>
</dbReference>
<dbReference type="SUPFAM" id="SSF52540">
    <property type="entry name" value="P-loop containing nucleoside triphosphate hydrolases"/>
    <property type="match status" value="1"/>
</dbReference>
<dbReference type="RefSeq" id="WP_158243479.1">
    <property type="nucleotide sequence ID" value="NZ_BSQD01000002.1"/>
</dbReference>
<evidence type="ECO:0008006" key="3">
    <source>
        <dbReference type="Google" id="ProtNLM"/>
    </source>
</evidence>